<protein>
    <submittedName>
        <fullName evidence="1">Uncharacterized protein</fullName>
    </submittedName>
</protein>
<accession>A0A9D7FC75</accession>
<dbReference type="EMBL" id="JADJNC010000011">
    <property type="protein sequence ID" value="MBK7423027.1"/>
    <property type="molecule type" value="Genomic_DNA"/>
</dbReference>
<comment type="caution">
    <text evidence="1">The sequence shown here is derived from an EMBL/GenBank/DDBJ whole genome shotgun (WGS) entry which is preliminary data.</text>
</comment>
<gene>
    <name evidence="1" type="ORF">IPJ48_08000</name>
</gene>
<name>A0A9D7FC75_9RHOO</name>
<dbReference type="AlphaFoldDB" id="A0A9D7FC75"/>
<evidence type="ECO:0000313" key="1">
    <source>
        <dbReference type="EMBL" id="MBK7423027.1"/>
    </source>
</evidence>
<organism evidence="1 2">
    <name type="scientific">Candidatus Propionivibrio dominans</name>
    <dbReference type="NCBI Taxonomy" id="2954373"/>
    <lineage>
        <taxon>Bacteria</taxon>
        <taxon>Pseudomonadati</taxon>
        <taxon>Pseudomonadota</taxon>
        <taxon>Betaproteobacteria</taxon>
        <taxon>Rhodocyclales</taxon>
        <taxon>Rhodocyclaceae</taxon>
        <taxon>Propionivibrio</taxon>
    </lineage>
</organism>
<reference evidence="1" key="1">
    <citation type="submission" date="2020-10" db="EMBL/GenBank/DDBJ databases">
        <title>Connecting structure to function with the recovery of over 1000 high-quality activated sludge metagenome-assembled genomes encoding full-length rRNA genes using long-read sequencing.</title>
        <authorList>
            <person name="Singleton C.M."/>
            <person name="Petriglieri F."/>
            <person name="Kristensen J.M."/>
            <person name="Kirkegaard R.H."/>
            <person name="Michaelsen T.Y."/>
            <person name="Andersen M.H."/>
            <person name="Karst S.M."/>
            <person name="Dueholm M.S."/>
            <person name="Nielsen P.H."/>
            <person name="Albertsen M."/>
        </authorList>
    </citation>
    <scope>NUCLEOTIDE SEQUENCE</scope>
    <source>
        <strain evidence="1">EsbW_18-Q3-R4-48_MAXAC.044</strain>
    </source>
</reference>
<proteinExistence type="predicted"/>
<sequence length="84" mass="8975">MHNIKTVGKSGQISLGKAMAGMGFIIQELPGGDIVLKRAVVVPMNERLLDPAVHAELEAAREWRRSNPAKATDLTALGSKLGIK</sequence>
<evidence type="ECO:0000313" key="2">
    <source>
        <dbReference type="Proteomes" id="UP000886602"/>
    </source>
</evidence>
<dbReference type="Proteomes" id="UP000886602">
    <property type="component" value="Unassembled WGS sequence"/>
</dbReference>